<evidence type="ECO:0000313" key="2">
    <source>
        <dbReference type="Proteomes" id="UP000245829"/>
    </source>
</evidence>
<accession>A0A2S2KNQ1</accession>
<organism evidence="1 2">
    <name type="scientific">Nitrosopumilus zosterae</name>
    <dbReference type="NCBI Taxonomy" id="718286"/>
    <lineage>
        <taxon>Archaea</taxon>
        <taxon>Nitrososphaerota</taxon>
        <taxon>Nitrososphaeria</taxon>
        <taxon>Nitrosopumilales</taxon>
        <taxon>Nitrosopumilaceae</taxon>
        <taxon>Nitrosopumilus</taxon>
    </lineage>
</organism>
<evidence type="ECO:0000313" key="1">
    <source>
        <dbReference type="EMBL" id="GBH33280.1"/>
    </source>
</evidence>
<dbReference type="InterPro" id="IPR036390">
    <property type="entry name" value="WH_DNA-bd_sf"/>
</dbReference>
<dbReference type="EMBL" id="BGKI01000001">
    <property type="protein sequence ID" value="GBH33280.1"/>
    <property type="molecule type" value="Genomic_DNA"/>
</dbReference>
<dbReference type="RefSeq" id="WP_109875948.1">
    <property type="nucleotide sequence ID" value="NZ_AP026695.1"/>
</dbReference>
<keyword evidence="2" id="KW-1185">Reference proteome</keyword>
<name>A0A2S2KNQ1_9ARCH</name>
<reference evidence="1 2" key="1">
    <citation type="submission" date="2018-05" db="EMBL/GenBank/DDBJ databases">
        <title>genome sequencing of Nitrosopumilus sp. NM25.</title>
        <authorList>
            <person name="Mori K."/>
            <person name="Nakagawa T."/>
        </authorList>
    </citation>
    <scope>NUCLEOTIDE SEQUENCE [LARGE SCALE GENOMIC DNA]</scope>
    <source>
        <strain evidence="1 2">NM25</strain>
    </source>
</reference>
<sequence>MEKDSQIIRTEIIRILNENGKIRGTELAKRVIEKMGNEKTVYREISALVEAGEIEKKVHSRSHIEYELINLYESVNNQLKSLHKEIETVFEEIKNFTIISKEENFSFHERLRSVIHLIHIVQSTDGIMKLLSHYPAFKKDKMFSQINRKIDDCWKIIMDVIAHQPEKDFLNEVLANLRIPQIDTSNVN</sequence>
<dbReference type="AlphaFoldDB" id="A0A2S2KNQ1"/>
<dbReference type="Proteomes" id="UP000245829">
    <property type="component" value="Unassembled WGS sequence"/>
</dbReference>
<comment type="caution">
    <text evidence="1">The sequence shown here is derived from an EMBL/GenBank/DDBJ whole genome shotgun (WGS) entry which is preliminary data.</text>
</comment>
<protein>
    <submittedName>
        <fullName evidence="1">Uncharacterized protein</fullName>
    </submittedName>
</protein>
<dbReference type="OrthoDB" id="4867at2157"/>
<proteinExistence type="predicted"/>
<gene>
    <name evidence="1" type="ORF">NZNM25_00710</name>
</gene>
<dbReference type="GeneID" id="76209400"/>
<dbReference type="SUPFAM" id="SSF46785">
    <property type="entry name" value="Winged helix' DNA-binding domain"/>
    <property type="match status" value="1"/>
</dbReference>